<keyword evidence="1" id="KW-0472">Membrane</keyword>
<keyword evidence="1" id="KW-1133">Transmembrane helix</keyword>
<dbReference type="InterPro" id="IPR024563">
    <property type="entry name" value="YqhR"/>
</dbReference>
<proteinExistence type="predicted"/>
<accession>A0A9C7GC80</accession>
<sequence length="173" mass="19800">MVEENNKLEQEHHEKPMSLLGLSVITGLFGGIFWSSIAYLAYVFKFTEIRPNVILEPWTIGDWKVGWLGTIISIIIIGMLSIGVALIYYFTLRKFNRMYIGIGYGLALFLIVFFVLNPIFPGIDPFKELSRNTIVTSICFYVLYGVFIGFSISYEESEIQKSKDSKQKEVRST</sequence>
<feature type="transmembrane region" description="Helical" evidence="1">
    <location>
        <begin position="20"/>
        <end position="45"/>
    </location>
</feature>
<dbReference type="Proteomes" id="UP000789845">
    <property type="component" value="Unassembled WGS sequence"/>
</dbReference>
<feature type="transmembrane region" description="Helical" evidence="1">
    <location>
        <begin position="132"/>
        <end position="154"/>
    </location>
</feature>
<evidence type="ECO:0000313" key="3">
    <source>
        <dbReference type="Proteomes" id="UP000789845"/>
    </source>
</evidence>
<feature type="transmembrane region" description="Helical" evidence="1">
    <location>
        <begin position="102"/>
        <end position="120"/>
    </location>
</feature>
<protein>
    <recommendedName>
        <fullName evidence="4">Membrane protein YqhR</fullName>
    </recommendedName>
</protein>
<evidence type="ECO:0000313" key="2">
    <source>
        <dbReference type="EMBL" id="CAG9609335.1"/>
    </source>
</evidence>
<dbReference type="AlphaFoldDB" id="A0A9C7GC80"/>
<dbReference type="RefSeq" id="WP_230497571.1">
    <property type="nucleotide sequence ID" value="NZ_CAKJTG010000018.1"/>
</dbReference>
<keyword evidence="1" id="KW-0812">Transmembrane</keyword>
<reference evidence="2" key="1">
    <citation type="submission" date="2021-10" db="EMBL/GenBank/DDBJ databases">
        <authorList>
            <person name="Criscuolo A."/>
        </authorList>
    </citation>
    <scope>NUCLEOTIDE SEQUENCE</scope>
    <source>
        <strain evidence="2">CIP111885</strain>
    </source>
</reference>
<evidence type="ECO:0000256" key="1">
    <source>
        <dbReference type="SAM" id="Phobius"/>
    </source>
</evidence>
<comment type="caution">
    <text evidence="2">The sequence shown here is derived from an EMBL/GenBank/DDBJ whole genome shotgun (WGS) entry which is preliminary data.</text>
</comment>
<name>A0A9C7GC80_9BACI</name>
<dbReference type="EMBL" id="CAKJTG010000018">
    <property type="protein sequence ID" value="CAG9609335.1"/>
    <property type="molecule type" value="Genomic_DNA"/>
</dbReference>
<feature type="transmembrane region" description="Helical" evidence="1">
    <location>
        <begin position="65"/>
        <end position="90"/>
    </location>
</feature>
<organism evidence="2 3">
    <name type="scientific">Pseudoneobacillus rhizosphaerae</name>
    <dbReference type="NCBI Taxonomy" id="2880968"/>
    <lineage>
        <taxon>Bacteria</taxon>
        <taxon>Bacillati</taxon>
        <taxon>Bacillota</taxon>
        <taxon>Bacilli</taxon>
        <taxon>Bacillales</taxon>
        <taxon>Bacillaceae</taxon>
        <taxon>Pseudoneobacillus</taxon>
    </lineage>
</organism>
<evidence type="ECO:0008006" key="4">
    <source>
        <dbReference type="Google" id="ProtNLM"/>
    </source>
</evidence>
<keyword evidence="3" id="KW-1185">Reference proteome</keyword>
<gene>
    <name evidence="2" type="ORF">NEOCIP111885_03077</name>
</gene>
<dbReference type="Pfam" id="PF11085">
    <property type="entry name" value="YqhR"/>
    <property type="match status" value="1"/>
</dbReference>